<feature type="region of interest" description="Disordered" evidence="1">
    <location>
        <begin position="1"/>
        <end position="32"/>
    </location>
</feature>
<dbReference type="PANTHER" id="PTHR39639:SF1">
    <property type="entry name" value="DUF262 DOMAIN-CONTAINING PROTEIN"/>
    <property type="match status" value="1"/>
</dbReference>
<feature type="compositionally biased region" description="Basic residues" evidence="1">
    <location>
        <begin position="388"/>
        <end position="398"/>
    </location>
</feature>
<reference evidence="3 4" key="1">
    <citation type="journal article" date="2018" name="Sci. Rep.">
        <title>Genome sequence of the cauliflower mushroom Sparassis crispa (Hanabiratake) and its association with beneficial usage.</title>
        <authorList>
            <person name="Kiyama R."/>
            <person name="Furutani Y."/>
            <person name="Kawaguchi K."/>
            <person name="Nakanishi T."/>
        </authorList>
    </citation>
    <scope>NUCLEOTIDE SEQUENCE [LARGE SCALE GENOMIC DNA]</scope>
</reference>
<dbReference type="EMBL" id="BFAD01000008">
    <property type="protein sequence ID" value="GBE85557.1"/>
    <property type="molecule type" value="Genomic_DNA"/>
</dbReference>
<feature type="compositionally biased region" description="Acidic residues" evidence="1">
    <location>
        <begin position="1"/>
        <end position="19"/>
    </location>
</feature>
<organism evidence="3 4">
    <name type="scientific">Sparassis crispa</name>
    <dbReference type="NCBI Taxonomy" id="139825"/>
    <lineage>
        <taxon>Eukaryota</taxon>
        <taxon>Fungi</taxon>
        <taxon>Dikarya</taxon>
        <taxon>Basidiomycota</taxon>
        <taxon>Agaricomycotina</taxon>
        <taxon>Agaricomycetes</taxon>
        <taxon>Polyporales</taxon>
        <taxon>Sparassidaceae</taxon>
        <taxon>Sparassis</taxon>
    </lineage>
</organism>
<feature type="compositionally biased region" description="Low complexity" evidence="1">
    <location>
        <begin position="692"/>
        <end position="704"/>
    </location>
</feature>
<evidence type="ECO:0000313" key="4">
    <source>
        <dbReference type="Proteomes" id="UP000287166"/>
    </source>
</evidence>
<dbReference type="RefSeq" id="XP_027616470.1">
    <property type="nucleotide sequence ID" value="XM_027760669.1"/>
</dbReference>
<keyword evidence="4" id="KW-1185">Reference proteome</keyword>
<feature type="compositionally biased region" description="Basic and acidic residues" evidence="1">
    <location>
        <begin position="541"/>
        <end position="551"/>
    </location>
</feature>
<name>A0A401GTL8_9APHY</name>
<accession>A0A401GTL8</accession>
<proteinExistence type="predicted"/>
<dbReference type="InterPro" id="IPR004919">
    <property type="entry name" value="GmrSD_N"/>
</dbReference>
<dbReference type="InParanoid" id="A0A401GTL8"/>
<dbReference type="Pfam" id="PF03235">
    <property type="entry name" value="GmrSD_N"/>
    <property type="match status" value="1"/>
</dbReference>
<evidence type="ECO:0000259" key="2">
    <source>
        <dbReference type="Pfam" id="PF03235"/>
    </source>
</evidence>
<gene>
    <name evidence="3" type="ORF">SCP_0800740</name>
</gene>
<feature type="compositionally biased region" description="Polar residues" evidence="1">
    <location>
        <begin position="468"/>
        <end position="477"/>
    </location>
</feature>
<feature type="region of interest" description="Disordered" evidence="1">
    <location>
        <begin position="346"/>
        <end position="568"/>
    </location>
</feature>
<dbReference type="Proteomes" id="UP000287166">
    <property type="component" value="Unassembled WGS sequence"/>
</dbReference>
<dbReference type="STRING" id="139825.A0A401GTL8"/>
<dbReference type="PANTHER" id="PTHR39639">
    <property type="entry name" value="CHROMOSOME 16, WHOLE GENOME SHOTGUN SEQUENCE"/>
    <property type="match status" value="1"/>
</dbReference>
<feature type="compositionally biased region" description="Low complexity" evidence="1">
    <location>
        <begin position="399"/>
        <end position="417"/>
    </location>
</feature>
<feature type="compositionally biased region" description="Low complexity" evidence="1">
    <location>
        <begin position="432"/>
        <end position="467"/>
    </location>
</feature>
<feature type="region of interest" description="Disordered" evidence="1">
    <location>
        <begin position="675"/>
        <end position="704"/>
    </location>
</feature>
<sequence>MLSDFDSDLTELSSDEEEYIPASQKKRAPAKAKNDYKIQNALRPPRTTSYTAKSLYDQIIDNSIRLDPEYQREVVWSESKQVGLIDSILRNYYIPPIIFAVNSQDDGTETRVCIDGKQRLTSIQLFMDGLICHKDSCTNKKYWYRNGPGPKRALLPKQYMQTFANKQIVCVEYDGLNDDQEREIFQRVQLGVALTPAERMQAITGPLPTLIREIQSKLLGEGGFGNDLDWGRARGRDFQCLASVVFLIDAHPTTKFPGAQQLEKWLQSNAPVPEKFRNDVMDSFKIFVALVKDKRCPHIPESDEVFSDAAVVTKTMFDFITKGLKLLDLKTEDDDVVAATAIRSSVSAPRKMQKRKRIESSSDSEDDKPLKKLSPKSSTSRVATSKSQARHTAVKKPAAKVSASSKATTAKSASSSKMPVKTSPSAKPQKVATSTTTVRTITTARTTTTATTTARARTTVSQAQARTQPAQSPSSPAVRTREQATGSPLDHLRLTAASPRQSAASASTLSSSCLPHSKSPTTLAPLPTSAPNTPVQAQLPMKREPDSKSVELPRGTGNASPGPSPAHRLAPLWEAKASLGTSAATTRTPEAENGTAAATSAGHLANNVLDGLPPIRSDRPRLASIDTSFVAAQQLQRQPTERSELATPVVPPVQTIDQASIEQILAMHGIGQAEQAPIPPQLPRLQPNGANQPPQQVASPQSSQILASSFSAMTDGMKQVRPPHLSVDGQAVQASLVPPSVAMNRNGTQIPATSPTDPSYSPPPPPPPQLAPPAPPDAVPPPLPHPTSPPPPAPPVLSLTDTQATNVGVGKPLLPPPELPGLATGSTIPAKRANPFVYKTEPRSPSLTASSSSPRLSKPDTLSLVNGRSRSGANSASPSLPTASTGPRGTPSSTQSGPPMTAPLGPHAPLDSHRMSTGSSFVERPRDPRFGRSSFAYGENERDQTGIEIGTETGTEIEAGNGTGIEIIVDTGTREIAVETDGEDGTIVGTAPGNGCEPGIDIIANLRESSML</sequence>
<feature type="compositionally biased region" description="Polar residues" evidence="1">
    <location>
        <begin position="863"/>
        <end position="898"/>
    </location>
</feature>
<dbReference type="OrthoDB" id="5419821at2759"/>
<feature type="compositionally biased region" description="Pro residues" evidence="1">
    <location>
        <begin position="760"/>
        <end position="795"/>
    </location>
</feature>
<feature type="domain" description="GmrSD restriction endonucleases N-terminal" evidence="2">
    <location>
        <begin position="58"/>
        <end position="149"/>
    </location>
</feature>
<dbReference type="AlphaFoldDB" id="A0A401GTL8"/>
<dbReference type="GeneID" id="38782474"/>
<evidence type="ECO:0000313" key="3">
    <source>
        <dbReference type="EMBL" id="GBE85557.1"/>
    </source>
</evidence>
<comment type="caution">
    <text evidence="3">The sequence shown here is derived from an EMBL/GenBank/DDBJ whole genome shotgun (WGS) entry which is preliminary data.</text>
</comment>
<protein>
    <recommendedName>
        <fullName evidence="2">GmrSD restriction endonucleases N-terminal domain-containing protein</fullName>
    </recommendedName>
</protein>
<feature type="compositionally biased region" description="Low complexity" evidence="1">
    <location>
        <begin position="843"/>
        <end position="856"/>
    </location>
</feature>
<evidence type="ECO:0000256" key="1">
    <source>
        <dbReference type="SAM" id="MobiDB-lite"/>
    </source>
</evidence>
<feature type="compositionally biased region" description="Low complexity" evidence="1">
    <location>
        <begin position="496"/>
        <end position="534"/>
    </location>
</feature>
<feature type="region of interest" description="Disordered" evidence="1">
    <location>
        <begin position="742"/>
        <end position="941"/>
    </location>
</feature>